<proteinExistence type="predicted"/>
<dbReference type="Proteomes" id="UP000199595">
    <property type="component" value="Unassembled WGS sequence"/>
</dbReference>
<gene>
    <name evidence="1" type="ORF">SAMN05444411_102441</name>
</gene>
<organism evidence="1 2">
    <name type="scientific">Lutibacter oricola</name>
    <dbReference type="NCBI Taxonomy" id="762486"/>
    <lineage>
        <taxon>Bacteria</taxon>
        <taxon>Pseudomonadati</taxon>
        <taxon>Bacteroidota</taxon>
        <taxon>Flavobacteriia</taxon>
        <taxon>Flavobacteriales</taxon>
        <taxon>Flavobacteriaceae</taxon>
        <taxon>Lutibacter</taxon>
    </lineage>
</organism>
<dbReference type="STRING" id="762486.SAMN05444411_102441"/>
<dbReference type="EMBL" id="FNNJ01000002">
    <property type="protein sequence ID" value="SDW90949.1"/>
    <property type="molecule type" value="Genomic_DNA"/>
</dbReference>
<protein>
    <submittedName>
        <fullName evidence="1">Uncharacterized protein</fullName>
    </submittedName>
</protein>
<evidence type="ECO:0000313" key="2">
    <source>
        <dbReference type="Proteomes" id="UP000199595"/>
    </source>
</evidence>
<accession>A0A1H2XFB6</accession>
<dbReference type="AlphaFoldDB" id="A0A1H2XFB6"/>
<dbReference type="RefSeq" id="WP_090121531.1">
    <property type="nucleotide sequence ID" value="NZ_FNNJ01000002.1"/>
</dbReference>
<keyword evidence="2" id="KW-1185">Reference proteome</keyword>
<evidence type="ECO:0000313" key="1">
    <source>
        <dbReference type="EMBL" id="SDW90949.1"/>
    </source>
</evidence>
<name>A0A1H2XFB6_9FLAO</name>
<sequence length="150" mass="17845">MKKNINSKKEPCENLTIEQLNKKAQLWVSEIEFIDIEQEFLKELITEHIIGLCSTNNFKKAKLYLKGLEYEKNVAIDLKEQVNNHKVNLALLMENIFLKKEDSFRTIHKQLDLEINNYTQNFKYIKKEVFELILEVMKKEKQQNLLASNK</sequence>
<dbReference type="OrthoDB" id="1441145at2"/>
<reference evidence="1 2" key="1">
    <citation type="submission" date="2016-10" db="EMBL/GenBank/DDBJ databases">
        <authorList>
            <person name="de Groot N.N."/>
        </authorList>
    </citation>
    <scope>NUCLEOTIDE SEQUENCE [LARGE SCALE GENOMIC DNA]</scope>
    <source>
        <strain evidence="1 2">DSM 24956</strain>
    </source>
</reference>